<evidence type="ECO:0000313" key="2">
    <source>
        <dbReference type="Proteomes" id="UP001383192"/>
    </source>
</evidence>
<gene>
    <name evidence="1" type="ORF">VNI00_019433</name>
</gene>
<dbReference type="AlphaFoldDB" id="A0AAW0ANV5"/>
<name>A0AAW0ANV5_9AGAR</name>
<sequence length="498" mass="57328">MAVFGDLSPEVVQRIMRFLETVEVVRLGRTSRWVQAVSRDYFDHYITADKVLSFWFSEAERALVRRFQATTGMIISGSAVLAVLANFAFRPNDLDLYIPVQHCATFMDFLLRCQYSFSPKRGRQGGDPVAALKRTCFDDGIPSYVPAGVLDSFDFTRSPRQNKLGCDRSEGEERSETQRVQVMATEGSPIYAVLNFHSTIVMNIMTYSNIVCFYPRHTLSSKKLILLHTLDVYHQMRLGSENIAHALSKYRNRGFEKHEVSLDAVLSQDSEVGFQVRHGADRFCWTRKLRPVKDWAPDLPILAQLDDVRAHSWRVRYNLHGVYVLDTHPVTTIDRKEYCISDRVKFSAGMTFASQPNVPTPRHSLDVKEAFTVFYRHCNYPDEAESYVSDVFKHLIASDAFAAYREQGFFLPPAYTAMFLFDGLVDMLRKGSSSTWPQISLSLLCNHWRVRLECRFNVESDPDVFEDTDWENVYQPWLSPKTLERLRELGVVVKVVRM</sequence>
<reference evidence="1 2" key="1">
    <citation type="submission" date="2024-01" db="EMBL/GenBank/DDBJ databases">
        <title>A draft genome for a cacao thread blight-causing isolate of Paramarasmius palmivorus.</title>
        <authorList>
            <person name="Baruah I.K."/>
            <person name="Bukari Y."/>
            <person name="Amoako-Attah I."/>
            <person name="Meinhardt L.W."/>
            <person name="Bailey B.A."/>
            <person name="Cohen S.P."/>
        </authorList>
    </citation>
    <scope>NUCLEOTIDE SEQUENCE [LARGE SCALE GENOMIC DNA]</scope>
    <source>
        <strain evidence="1 2">GH-12</strain>
    </source>
</reference>
<dbReference type="EMBL" id="JAYKXP010000378">
    <property type="protein sequence ID" value="KAK7014071.1"/>
    <property type="molecule type" value="Genomic_DNA"/>
</dbReference>
<proteinExistence type="predicted"/>
<protein>
    <recommendedName>
        <fullName evidence="3">F-box domain-containing protein</fullName>
    </recommendedName>
</protein>
<comment type="caution">
    <text evidence="1">The sequence shown here is derived from an EMBL/GenBank/DDBJ whole genome shotgun (WGS) entry which is preliminary data.</text>
</comment>
<dbReference type="CDD" id="cd09917">
    <property type="entry name" value="F-box_SF"/>
    <property type="match status" value="1"/>
</dbReference>
<evidence type="ECO:0008006" key="3">
    <source>
        <dbReference type="Google" id="ProtNLM"/>
    </source>
</evidence>
<dbReference type="InterPro" id="IPR036047">
    <property type="entry name" value="F-box-like_dom_sf"/>
</dbReference>
<keyword evidence="2" id="KW-1185">Reference proteome</keyword>
<dbReference type="SUPFAM" id="SSF81383">
    <property type="entry name" value="F-box domain"/>
    <property type="match status" value="1"/>
</dbReference>
<dbReference type="Proteomes" id="UP001383192">
    <property type="component" value="Unassembled WGS sequence"/>
</dbReference>
<evidence type="ECO:0000313" key="1">
    <source>
        <dbReference type="EMBL" id="KAK7014071.1"/>
    </source>
</evidence>
<organism evidence="1 2">
    <name type="scientific">Paramarasmius palmivorus</name>
    <dbReference type="NCBI Taxonomy" id="297713"/>
    <lineage>
        <taxon>Eukaryota</taxon>
        <taxon>Fungi</taxon>
        <taxon>Dikarya</taxon>
        <taxon>Basidiomycota</taxon>
        <taxon>Agaricomycotina</taxon>
        <taxon>Agaricomycetes</taxon>
        <taxon>Agaricomycetidae</taxon>
        <taxon>Agaricales</taxon>
        <taxon>Marasmiineae</taxon>
        <taxon>Marasmiaceae</taxon>
        <taxon>Paramarasmius</taxon>
    </lineage>
</organism>
<accession>A0AAW0ANV5</accession>